<reference evidence="9 10" key="1">
    <citation type="submission" date="2024-10" db="EMBL/GenBank/DDBJ databases">
        <title>Updated reference genomes for cyclostephanoid diatoms.</title>
        <authorList>
            <person name="Roberts W.R."/>
            <person name="Alverson A.J."/>
        </authorList>
    </citation>
    <scope>NUCLEOTIDE SEQUENCE [LARGE SCALE GENOMIC DNA]</scope>
    <source>
        <strain evidence="9 10">AJA010-31</strain>
    </source>
</reference>
<protein>
    <recommendedName>
        <fullName evidence="8">Protein kinase domain-containing protein</fullName>
    </recommendedName>
</protein>
<dbReference type="Pfam" id="PF07714">
    <property type="entry name" value="PK_Tyr_Ser-Thr"/>
    <property type="match status" value="1"/>
</dbReference>
<keyword evidence="2" id="KW-0723">Serine/threonine-protein kinase</keyword>
<evidence type="ECO:0000256" key="2">
    <source>
        <dbReference type="ARBA" id="ARBA00022527"/>
    </source>
</evidence>
<dbReference type="PROSITE" id="PS50297">
    <property type="entry name" value="ANK_REP_REGION"/>
    <property type="match status" value="2"/>
</dbReference>
<dbReference type="SMART" id="SM00248">
    <property type="entry name" value="ANK"/>
    <property type="match status" value="4"/>
</dbReference>
<dbReference type="PROSITE" id="PS00108">
    <property type="entry name" value="PROTEIN_KINASE_ST"/>
    <property type="match status" value="1"/>
</dbReference>
<name>A0ABD3PM40_9STRA</name>
<dbReference type="SMART" id="SM00220">
    <property type="entry name" value="S_TKc"/>
    <property type="match status" value="1"/>
</dbReference>
<feature type="repeat" description="ANK" evidence="5">
    <location>
        <begin position="340"/>
        <end position="372"/>
    </location>
</feature>
<dbReference type="InterPro" id="IPR017441">
    <property type="entry name" value="Protein_kinase_ATP_BS"/>
</dbReference>
<keyword evidence="2" id="KW-0808">Transferase</keyword>
<feature type="compositionally biased region" description="Pro residues" evidence="7">
    <location>
        <begin position="92"/>
        <end position="107"/>
    </location>
</feature>
<dbReference type="PANTHER" id="PTHR44329">
    <property type="entry name" value="SERINE/THREONINE-PROTEIN KINASE TNNI3K-RELATED"/>
    <property type="match status" value="1"/>
</dbReference>
<dbReference type="PROSITE" id="PS50088">
    <property type="entry name" value="ANK_REPEAT"/>
    <property type="match status" value="2"/>
</dbReference>
<dbReference type="InterPro" id="IPR051681">
    <property type="entry name" value="Ser/Thr_Kinases-Pseudokinases"/>
</dbReference>
<dbReference type="AlphaFoldDB" id="A0ABD3PM40"/>
<dbReference type="PRINTS" id="PR01415">
    <property type="entry name" value="ANKYRIN"/>
</dbReference>
<keyword evidence="2" id="KW-0418">Kinase</keyword>
<feature type="repeat" description="ANK" evidence="5">
    <location>
        <begin position="195"/>
        <end position="227"/>
    </location>
</feature>
<dbReference type="EMBL" id="JALLPJ020000538">
    <property type="protein sequence ID" value="KAL3789129.1"/>
    <property type="molecule type" value="Genomic_DNA"/>
</dbReference>
<dbReference type="InterPro" id="IPR008271">
    <property type="entry name" value="Ser/Thr_kinase_AS"/>
</dbReference>
<dbReference type="Gene3D" id="3.30.200.20">
    <property type="entry name" value="Phosphorylase Kinase, domain 1"/>
    <property type="match status" value="1"/>
</dbReference>
<proteinExistence type="inferred from homology"/>
<feature type="binding site" evidence="6">
    <location>
        <position position="471"/>
    </location>
    <ligand>
        <name>ATP</name>
        <dbReference type="ChEBI" id="CHEBI:30616"/>
    </ligand>
</feature>
<dbReference type="FunFam" id="1.10.510.10:FF:001660">
    <property type="entry name" value="Predicted protein"/>
    <property type="match status" value="1"/>
</dbReference>
<gene>
    <name evidence="9" type="ORF">ACHAWO_012662</name>
</gene>
<dbReference type="InterPro" id="IPR036770">
    <property type="entry name" value="Ankyrin_rpt-contain_sf"/>
</dbReference>
<comment type="similarity">
    <text evidence="1">Belongs to the protein kinase superfamily. TKL Ser/Thr protein kinase family.</text>
</comment>
<dbReference type="InterPro" id="IPR011009">
    <property type="entry name" value="Kinase-like_dom_sf"/>
</dbReference>
<keyword evidence="5" id="KW-0040">ANK repeat</keyword>
<dbReference type="InterPro" id="IPR002110">
    <property type="entry name" value="Ankyrin_rpt"/>
</dbReference>
<dbReference type="InterPro" id="IPR000719">
    <property type="entry name" value="Prot_kinase_dom"/>
</dbReference>
<feature type="region of interest" description="Disordered" evidence="7">
    <location>
        <begin position="86"/>
        <end position="113"/>
    </location>
</feature>
<dbReference type="InterPro" id="IPR001245">
    <property type="entry name" value="Ser-Thr/Tyr_kinase_cat_dom"/>
</dbReference>
<dbReference type="CDD" id="cd13999">
    <property type="entry name" value="STKc_MAP3K-like"/>
    <property type="match status" value="1"/>
</dbReference>
<dbReference type="SUPFAM" id="SSF56112">
    <property type="entry name" value="Protein kinase-like (PK-like)"/>
    <property type="match status" value="1"/>
</dbReference>
<dbReference type="GO" id="GO:0005524">
    <property type="term" value="F:ATP binding"/>
    <property type="evidence" value="ECO:0007669"/>
    <property type="project" value="UniProtKB-UniRule"/>
</dbReference>
<feature type="compositionally biased region" description="Polar residues" evidence="7">
    <location>
        <begin position="1"/>
        <end position="13"/>
    </location>
</feature>
<dbReference type="PROSITE" id="PS50011">
    <property type="entry name" value="PROTEIN_KINASE_DOM"/>
    <property type="match status" value="1"/>
</dbReference>
<dbReference type="Proteomes" id="UP001530400">
    <property type="component" value="Unassembled WGS sequence"/>
</dbReference>
<dbReference type="PANTHER" id="PTHR44329:SF140">
    <property type="entry name" value="INACTIVE PROTEIN TYROSINE KINASE PTKL"/>
    <property type="match status" value="1"/>
</dbReference>
<feature type="compositionally biased region" description="Polar residues" evidence="7">
    <location>
        <begin position="41"/>
        <end position="66"/>
    </location>
</feature>
<dbReference type="PROSITE" id="PS00107">
    <property type="entry name" value="PROTEIN_KINASE_ATP"/>
    <property type="match status" value="1"/>
</dbReference>
<accession>A0ABD3PM40</accession>
<evidence type="ECO:0000256" key="6">
    <source>
        <dbReference type="PROSITE-ProRule" id="PRU10141"/>
    </source>
</evidence>
<evidence type="ECO:0000259" key="8">
    <source>
        <dbReference type="PROSITE" id="PS50011"/>
    </source>
</evidence>
<dbReference type="SUPFAM" id="SSF48403">
    <property type="entry name" value="Ankyrin repeat"/>
    <property type="match status" value="1"/>
</dbReference>
<organism evidence="9 10">
    <name type="scientific">Cyclotella atomus</name>
    <dbReference type="NCBI Taxonomy" id="382360"/>
    <lineage>
        <taxon>Eukaryota</taxon>
        <taxon>Sar</taxon>
        <taxon>Stramenopiles</taxon>
        <taxon>Ochrophyta</taxon>
        <taxon>Bacillariophyta</taxon>
        <taxon>Coscinodiscophyceae</taxon>
        <taxon>Thalassiosirophycidae</taxon>
        <taxon>Stephanodiscales</taxon>
        <taxon>Stephanodiscaceae</taxon>
        <taxon>Cyclotella</taxon>
    </lineage>
</organism>
<keyword evidence="3 6" id="KW-0547">Nucleotide-binding</keyword>
<dbReference type="Pfam" id="PF12796">
    <property type="entry name" value="Ank_2"/>
    <property type="match status" value="2"/>
</dbReference>
<evidence type="ECO:0000256" key="3">
    <source>
        <dbReference type="ARBA" id="ARBA00022741"/>
    </source>
</evidence>
<evidence type="ECO:0000256" key="1">
    <source>
        <dbReference type="ARBA" id="ARBA00005843"/>
    </source>
</evidence>
<evidence type="ECO:0000256" key="7">
    <source>
        <dbReference type="SAM" id="MobiDB-lite"/>
    </source>
</evidence>
<feature type="domain" description="Protein kinase" evidence="8">
    <location>
        <begin position="444"/>
        <end position="745"/>
    </location>
</feature>
<keyword evidence="4 6" id="KW-0067">ATP-binding</keyword>
<keyword evidence="10" id="KW-1185">Reference proteome</keyword>
<evidence type="ECO:0000313" key="9">
    <source>
        <dbReference type="EMBL" id="KAL3789129.1"/>
    </source>
</evidence>
<evidence type="ECO:0000256" key="5">
    <source>
        <dbReference type="PROSITE-ProRule" id="PRU00023"/>
    </source>
</evidence>
<comment type="caution">
    <text evidence="9">The sequence shown here is derived from an EMBL/GenBank/DDBJ whole genome shotgun (WGS) entry which is preliminary data.</text>
</comment>
<feature type="region of interest" description="Disordered" evidence="7">
    <location>
        <begin position="1"/>
        <end position="66"/>
    </location>
</feature>
<dbReference type="Gene3D" id="1.10.510.10">
    <property type="entry name" value="Transferase(Phosphotransferase) domain 1"/>
    <property type="match status" value="1"/>
</dbReference>
<evidence type="ECO:0000313" key="10">
    <source>
        <dbReference type="Proteomes" id="UP001530400"/>
    </source>
</evidence>
<evidence type="ECO:0000256" key="4">
    <source>
        <dbReference type="ARBA" id="ARBA00022840"/>
    </source>
</evidence>
<dbReference type="Gene3D" id="1.25.40.20">
    <property type="entry name" value="Ankyrin repeat-containing domain"/>
    <property type="match status" value="2"/>
</dbReference>
<sequence length="766" mass="85187">MPQPNEETPTLINSVIITTEEDEEDEVTKKLNYASEGVANSIDNGTVPSAEKNNGNQQTQGSPTHINGEQGVIAIQKKHSTDPIQTDIVPAAPAPPPSSPSLSPNPPVKKSHSTVNFLNRSRSKVTKHLPSFDVDSTQHKKRGTGILASDADLSASPEVFAQGCTLLQLCAIGDLSKVQSYVMNTFANVNFRDYDRRTGLHVASSEGHLEVVKYLISKGARFNRTDRWGGSPLDDAHRHRHSDVAKYLRSKGGKSGSLNLTTNLITAAAAGDIEEVKMILTSLDDKGTMDMSGSRRKAMDDSRSKVTKLVRKSTTTDLDMSEQGPLSGGEVVDINKGDYDKRTPLHLASSEGHYDVVEYLCKHGANVNVADRWGGRPLDDAIQKGNERVEQLLRKYGATCAAASSNRSVRNLDPMRSSLTNNASQRDSELDQMEENLRVDFKELEMIERIGSGAFGEIYKCRWRGILVAAKCIKASKIQKEWILKNRNVDQSSRIANRIEAIKQASITDEEKQLALEDFRRETAIMRRLRHPNIVMMLAYSHSDDIEVMVSELMKCSLLDIFRANHISNTQIPKRTQVIYAQQLAQGMNHLHKCRPPIIHRDLKPANLLIDFSGALKITDFGLAKIRPNPEQTEKEAFLMTGETGSYRFMAPEVFRHEEYTETVDVYSYSMIFYYMLRGIAPWHGLSGVDAATKAAVDGERPIIPRDVDARLATLLKRCWDEDQMARPSFEEIIQALAVYSHDVFQTNDTEVALAKEESGCACVIS</sequence>